<evidence type="ECO:0000313" key="3">
    <source>
        <dbReference type="Proteomes" id="UP000035642"/>
    </source>
</evidence>
<reference evidence="4" key="2">
    <citation type="submission" date="2016-04" db="UniProtKB">
        <authorList>
            <consortium name="WormBaseParasite"/>
        </authorList>
    </citation>
    <scope>IDENTIFICATION</scope>
</reference>
<dbReference type="PANTHER" id="PTHR21663">
    <property type="entry name" value="HYPOTHETICAL HEAT DOMAIN-CONTAINING"/>
    <property type="match status" value="1"/>
</dbReference>
<proteinExistence type="inferred from homology"/>
<reference evidence="3" key="1">
    <citation type="submission" date="2012-09" db="EMBL/GenBank/DDBJ databases">
        <authorList>
            <person name="Martin A.A."/>
        </authorList>
    </citation>
    <scope>NUCLEOTIDE SEQUENCE</scope>
</reference>
<feature type="compositionally biased region" description="Acidic residues" evidence="2">
    <location>
        <begin position="1146"/>
        <end position="1159"/>
    </location>
</feature>
<evidence type="ECO:0000256" key="1">
    <source>
        <dbReference type="ARBA" id="ARBA00008304"/>
    </source>
</evidence>
<dbReference type="STRING" id="6313.A0A158P6S8"/>
<organism evidence="3 4">
    <name type="scientific">Angiostrongylus cantonensis</name>
    <name type="common">Rat lungworm</name>
    <dbReference type="NCBI Taxonomy" id="6313"/>
    <lineage>
        <taxon>Eukaryota</taxon>
        <taxon>Metazoa</taxon>
        <taxon>Ecdysozoa</taxon>
        <taxon>Nematoda</taxon>
        <taxon>Chromadorea</taxon>
        <taxon>Rhabditida</taxon>
        <taxon>Rhabditina</taxon>
        <taxon>Rhabditomorpha</taxon>
        <taxon>Strongyloidea</taxon>
        <taxon>Metastrongylidae</taxon>
        <taxon>Angiostrongylus</taxon>
    </lineage>
</organism>
<feature type="region of interest" description="Disordered" evidence="2">
    <location>
        <begin position="1141"/>
        <end position="1160"/>
    </location>
</feature>
<dbReference type="InterPro" id="IPR040108">
    <property type="entry name" value="Laa1/Sip1/HEATR5"/>
</dbReference>
<dbReference type="InterPro" id="IPR046837">
    <property type="entry name" value="Laa1/Sip1/HEATR5-like_HEAT"/>
</dbReference>
<accession>A0A158P6S8</accession>
<dbReference type="Pfam" id="PF20210">
    <property type="entry name" value="Laa1_Sip1_HTR5"/>
    <property type="match status" value="1"/>
</dbReference>
<dbReference type="GO" id="GO:0042147">
    <property type="term" value="P:retrograde transport, endosome to Golgi"/>
    <property type="evidence" value="ECO:0007669"/>
    <property type="project" value="TreeGrafter"/>
</dbReference>
<dbReference type="GO" id="GO:0016020">
    <property type="term" value="C:membrane"/>
    <property type="evidence" value="ECO:0007669"/>
    <property type="project" value="TreeGrafter"/>
</dbReference>
<keyword evidence="3" id="KW-1185">Reference proteome</keyword>
<dbReference type="InterPro" id="IPR016024">
    <property type="entry name" value="ARM-type_fold"/>
</dbReference>
<dbReference type="GO" id="GO:0030139">
    <property type="term" value="C:endocytic vesicle"/>
    <property type="evidence" value="ECO:0007669"/>
    <property type="project" value="TreeGrafter"/>
</dbReference>
<dbReference type="GO" id="GO:0008104">
    <property type="term" value="P:intracellular protein localization"/>
    <property type="evidence" value="ECO:0007669"/>
    <property type="project" value="TreeGrafter"/>
</dbReference>
<comment type="similarity">
    <text evidence="1">Belongs to the HEATR5 family.</text>
</comment>
<dbReference type="GO" id="GO:0005794">
    <property type="term" value="C:Golgi apparatus"/>
    <property type="evidence" value="ECO:0007669"/>
    <property type="project" value="TreeGrafter"/>
</dbReference>
<sequence>MNESHGLLLNEEALKNCPDAKKPVFVYEWLRYLDRILPVTQKTDLRAIQPKLVQQLLSRITSINGPPIRYLLARCLARVYLIGDSSTFGDTLNLCNDTLKIRDDSPSQLPVKLAALACVASFYETMGRCGSNFVDTFPIVLKWLKIAESQGRAEILITLSTMVMGLGAGAVAFHKDIYKAAKAHLADRVLAVRTAALQCVTALVPVYSPLFTTELEAVVTLCTKALEGSNYETRRAVSHLLGVLLSTALQPPPGTVKLRSANTRVLAFRPLPLEDAVHVLAAAFLRGGIGGFLKGGSNQSTATPGGQKDVRAGISMGYVEFMREMGAIWLERNLFFVCRHLLDLASKCGYIACTNSPVQAAEAVFLRRCISYILRSTVGAMLSEQAQITACKHLGQLLADYINSFVLGTEAYSSAQATVVAALELSNLVRQIGTAVTPLFVEASGIMEPVFACLLHPILSARTATAWCLRCITMAVPSQLTPLIDRCISRLEHMKSCNDAISGYSLALAALIAASYDCKLGIPHAKPKQVLVCAEEMLKTAAQQSRLAVSKICAGYLLLNSVVTVGSPTVNESMPRIVQLWRTAFPRSIKEAEAEKGRGDAFSWQCALEQRAGALGVMLAVASNREVCDSETIKAMLLPVECALVMSSQVGSLIRSYGTKMRALVSCVRVRVYQLLMLLPPKNMFHSLLRELVAEITLSDDHASQLMTSVADTICCGAERTLLSPWSGGTTDQALVEDQVFPMVPERQKLQITEHFIEVIKNCKQMQRQQAIQLNVICAMALAFRCITESRGGVRLDNELLRKASTGLIELSLELGTTSLARAVAAEALGRLAQAVGDPQFVAQRAQSCFDKLRVFRDGRRAGYALTLGCIHRHVGSLGSGQHLHTGVSILFALARDHNAPSVQAWAVVALSLIAETGGGMFRGYVELALSDCLTLLLNTQSRNVEVVQGIGKLLSALMTCVGPELGSCGTIEGLRGSLLAACAIQLSHPDPLIKSEAISGLQQIHLYAPRYVNLGHLVVDIATFLSSQHLCLRKASLCCLRQLVQREAREVREHAQVLVPQGIVDEGKKLPLPDTGLEGALFDMLDVETDPVLRAHVQETIISLVQATCGELLNQWLLLCKDILATYSDNARSTMIIGEEKAVTEGEEEDEGGDDDDATLQVSDARSAVQDKGKVQPRWPTRVFATQIVQRLMSVCDTERAHLDLSLAKELQMSSGGRADYLVLHLSDLVRMSFMGATSDNTELRLAGLKSLQEVITRFSTVPEPEFPGHVILEQFQAQVGAALRPAFTEDTPSDVTAAACQVCSTWIGSGVARDLNDLRRVHQLLVSSLRKLKHGSINTQLYSESAATLEKLSILKAWAEVYVTAVVQEAEFNGNLKTSHYYFYDDNNFASSTETLLSLVRPELDSLVSYWLAALRDSALLSLPAQFSKQLPASGGAFYKAESAEACRKYYRASWPPILLALAVWFSKSNFELPQNVEISEACPDNGPESRFHLMIGIAVEALCSRTTYADDNTIQRRRSRQHEFVHLSMNIDSFEQLTTRLGRLRLKRCGSTPGLTIFVVYT</sequence>
<dbReference type="GO" id="GO:0005829">
    <property type="term" value="C:cytosol"/>
    <property type="evidence" value="ECO:0007669"/>
    <property type="project" value="GOC"/>
</dbReference>
<dbReference type="InterPro" id="IPR011989">
    <property type="entry name" value="ARM-like"/>
</dbReference>
<dbReference type="WBParaSite" id="ACAC_0000147401-mRNA-1">
    <property type="protein sequence ID" value="ACAC_0000147401-mRNA-1"/>
    <property type="gene ID" value="ACAC_0000147401"/>
</dbReference>
<dbReference type="Gene3D" id="1.25.10.10">
    <property type="entry name" value="Leucine-rich Repeat Variant"/>
    <property type="match status" value="2"/>
</dbReference>
<dbReference type="GO" id="GO:0006897">
    <property type="term" value="P:endocytosis"/>
    <property type="evidence" value="ECO:0007669"/>
    <property type="project" value="TreeGrafter"/>
</dbReference>
<evidence type="ECO:0000256" key="2">
    <source>
        <dbReference type="SAM" id="MobiDB-lite"/>
    </source>
</evidence>
<name>A0A158P6S8_ANGCA</name>
<dbReference type="PANTHER" id="PTHR21663:SF0">
    <property type="entry name" value="HEAT REPEAT-CONTAINING PROTEIN 5B"/>
    <property type="match status" value="1"/>
</dbReference>
<evidence type="ECO:0000313" key="4">
    <source>
        <dbReference type="WBParaSite" id="ACAC_0000147401-mRNA-1"/>
    </source>
</evidence>
<dbReference type="SUPFAM" id="SSF48371">
    <property type="entry name" value="ARM repeat"/>
    <property type="match status" value="2"/>
</dbReference>
<protein>
    <submittedName>
        <fullName evidence="4">HEAT repeat-containing protein 5B</fullName>
    </submittedName>
</protein>
<dbReference type="Proteomes" id="UP000035642">
    <property type="component" value="Unassembled WGS sequence"/>
</dbReference>